<dbReference type="PROSITE" id="PS50206">
    <property type="entry name" value="RHODANESE_3"/>
    <property type="match status" value="1"/>
</dbReference>
<organism evidence="3 4">
    <name type="scientific">Sphagnum troendelagicum</name>
    <dbReference type="NCBI Taxonomy" id="128251"/>
    <lineage>
        <taxon>Eukaryota</taxon>
        <taxon>Viridiplantae</taxon>
        <taxon>Streptophyta</taxon>
        <taxon>Embryophyta</taxon>
        <taxon>Bryophyta</taxon>
        <taxon>Sphagnophytina</taxon>
        <taxon>Sphagnopsida</taxon>
        <taxon>Sphagnales</taxon>
        <taxon>Sphagnaceae</taxon>
        <taxon>Sphagnum</taxon>
    </lineage>
</organism>
<feature type="compositionally biased region" description="Basic residues" evidence="1">
    <location>
        <begin position="499"/>
        <end position="508"/>
    </location>
</feature>
<name>A0ABP0TJD7_9BRYO</name>
<evidence type="ECO:0000313" key="3">
    <source>
        <dbReference type="EMBL" id="CAK9198163.1"/>
    </source>
</evidence>
<dbReference type="SMART" id="SM00450">
    <property type="entry name" value="RHOD"/>
    <property type="match status" value="1"/>
</dbReference>
<dbReference type="InterPro" id="IPR022111">
    <property type="entry name" value="Rhodanese_C"/>
</dbReference>
<dbReference type="SUPFAM" id="SSF52821">
    <property type="entry name" value="Rhodanese/Cell cycle control phosphatase"/>
    <property type="match status" value="1"/>
</dbReference>
<dbReference type="Pfam" id="PF00581">
    <property type="entry name" value="Rhodanese"/>
    <property type="match status" value="1"/>
</dbReference>
<dbReference type="InterPro" id="IPR020936">
    <property type="entry name" value="TrhO"/>
</dbReference>
<feature type="domain" description="Rhodanese" evidence="2">
    <location>
        <begin position="266"/>
        <end position="369"/>
    </location>
</feature>
<reference evidence="3" key="1">
    <citation type="submission" date="2024-02" db="EMBL/GenBank/DDBJ databases">
        <authorList>
            <consortium name="ELIXIR-Norway"/>
            <consortium name="Elixir Norway"/>
        </authorList>
    </citation>
    <scope>NUCLEOTIDE SEQUENCE</scope>
</reference>
<sequence length="538" mass="61133">MLQKPALLLQAMKAPGIVLQCGTIHAQKHYLLLPELLRGGTRGRSSLSALPRCYSAVLFQPISVDHVCLGKLGRSKFAFNFVPQSKSRPGCQIYASKEGEELDAEWGGHHSSQQDKLIVQSEDEEAESGFIVVNFYYFVEVEDPHHEVAQHTSFMEGRDIRGRIYISHQGINAQLSGPRVDAMEYAEWVKKDPRFSSIFIQVSPCLHHHAFPRLKLRYKPSLVQVEGGTAHLPVTDLSIRAEPLTPQQWREKLKARAIVGTTDSSRLKRVLLLDVRNGYEWDVGHFRGAQRPNVDCFKSTEFGLSEEKDESDDPLSGINKDVDEVMMYCTGGIRCDVYSTMLRQKGFKNLFTLKGGVARYLKEEGSSMWAGNLFVFDSRLSVPPEYYCDKEREKVEENVLKESDTGSEAQSLSAFARCQLCGDPLPEAWHRNCANLDCNKLYLSCPDCVKQHAGCCCDECLRAPRLRPLLDEKQPYERWHNYRPEIPKPSHPPGYISRRALKRQRRKERRRECEINLQESKNGGVVMSKLVNSSVLQD</sequence>
<dbReference type="Pfam" id="PF12368">
    <property type="entry name" value="Rhodanese_C"/>
    <property type="match status" value="1"/>
</dbReference>
<dbReference type="PANTHER" id="PTHR43268:SF3">
    <property type="entry name" value="RHODANESE-LIKE DOMAIN-CONTAINING PROTEIN 7-RELATED"/>
    <property type="match status" value="1"/>
</dbReference>
<dbReference type="Proteomes" id="UP001497512">
    <property type="component" value="Chromosome 12"/>
</dbReference>
<protein>
    <recommendedName>
        <fullName evidence="2">Rhodanese domain-containing protein</fullName>
    </recommendedName>
</protein>
<dbReference type="Pfam" id="PF17773">
    <property type="entry name" value="UPF0176_N"/>
    <property type="match status" value="1"/>
</dbReference>
<dbReference type="EMBL" id="OZ019904">
    <property type="protein sequence ID" value="CAK9198163.1"/>
    <property type="molecule type" value="Genomic_DNA"/>
</dbReference>
<dbReference type="InterPro" id="IPR036873">
    <property type="entry name" value="Rhodanese-like_dom_sf"/>
</dbReference>
<dbReference type="InterPro" id="IPR040503">
    <property type="entry name" value="TRHO_N"/>
</dbReference>
<evidence type="ECO:0000256" key="1">
    <source>
        <dbReference type="SAM" id="MobiDB-lite"/>
    </source>
</evidence>
<feature type="region of interest" description="Disordered" evidence="1">
    <location>
        <begin position="482"/>
        <end position="508"/>
    </location>
</feature>
<dbReference type="InterPro" id="IPR001763">
    <property type="entry name" value="Rhodanese-like_dom"/>
</dbReference>
<evidence type="ECO:0000259" key="2">
    <source>
        <dbReference type="PROSITE" id="PS50206"/>
    </source>
</evidence>
<accession>A0ABP0TJD7</accession>
<gene>
    <name evidence="3" type="ORF">CSSPTR1EN2_LOCUS4299</name>
</gene>
<proteinExistence type="predicted"/>
<keyword evidence="4" id="KW-1185">Reference proteome</keyword>
<dbReference type="Gene3D" id="3.30.70.100">
    <property type="match status" value="1"/>
</dbReference>
<evidence type="ECO:0000313" key="4">
    <source>
        <dbReference type="Proteomes" id="UP001497512"/>
    </source>
</evidence>
<dbReference type="PANTHER" id="PTHR43268">
    <property type="entry name" value="THIOSULFATE SULFURTRANSFERASE/RHODANESE-LIKE DOMAIN-CONTAINING PROTEIN 2"/>
    <property type="match status" value="1"/>
</dbReference>
<dbReference type="Gene3D" id="3.40.250.10">
    <property type="entry name" value="Rhodanese-like domain"/>
    <property type="match status" value="1"/>
</dbReference>